<keyword evidence="10" id="KW-1185">Reference proteome</keyword>
<dbReference type="PANTHER" id="PTHR46239">
    <property type="entry name" value="DNA REPAIR PROTEIN RAD51 HOMOLOG 3 RAD51C"/>
    <property type="match status" value="1"/>
</dbReference>
<evidence type="ECO:0000313" key="10">
    <source>
        <dbReference type="Proteomes" id="UP000327013"/>
    </source>
</evidence>
<sequence length="413" mass="44327">MRVAMPVEGLTFDSGSGKWMRGRHKLWAVAVVSVAAFPPIHLTLCLSLRSIQSTCAFMAVPNLPTRAALLDVDASGAQHVSLGLPGLDILLSPSVPLGAHGSGGLPRGHVAEIYGPPGSGKTAMCMQACASVLNAGDHVVWVSGLRLKQVVQSSEHFRESEELDVLTNMHHFSSPTLAHLLALLAHSTPAFPPKSTTLVVVESAATLIDLAYPRNLDDRSENARWTSSRRQTITGELARNLTRLAAVRNVAVMLTTHATTRLRGEAAAVLRPAITNIEWDNAMAHKIVLYRDWAEDSPEAQDRSPKSSARFASISKSVAFRTHSQAQRLVAFDIVQAGLVELPKMHRRAYSSQSDVPSGVKRPSSALDSDESSDNEYGWAEDDDHLAAEGLVGGLNFVSALSSTTAPTRGQDT</sequence>
<organism evidence="9 10">
    <name type="scientific">Carpinus fangiana</name>
    <dbReference type="NCBI Taxonomy" id="176857"/>
    <lineage>
        <taxon>Eukaryota</taxon>
        <taxon>Viridiplantae</taxon>
        <taxon>Streptophyta</taxon>
        <taxon>Embryophyta</taxon>
        <taxon>Tracheophyta</taxon>
        <taxon>Spermatophyta</taxon>
        <taxon>Magnoliopsida</taxon>
        <taxon>eudicotyledons</taxon>
        <taxon>Gunneridae</taxon>
        <taxon>Pentapetalae</taxon>
        <taxon>rosids</taxon>
        <taxon>fabids</taxon>
        <taxon>Fagales</taxon>
        <taxon>Betulaceae</taxon>
        <taxon>Carpinus</taxon>
    </lineage>
</organism>
<dbReference type="GO" id="GO:0007131">
    <property type="term" value="P:reciprocal meiotic recombination"/>
    <property type="evidence" value="ECO:0007669"/>
    <property type="project" value="TreeGrafter"/>
</dbReference>
<dbReference type="GO" id="GO:0033063">
    <property type="term" value="C:Rad51B-Rad51C-Rad51D-XRCC2 complex"/>
    <property type="evidence" value="ECO:0007669"/>
    <property type="project" value="TreeGrafter"/>
</dbReference>
<evidence type="ECO:0000256" key="5">
    <source>
        <dbReference type="ARBA" id="ARBA00023204"/>
    </source>
</evidence>
<dbReference type="GO" id="GO:0000707">
    <property type="term" value="P:meiotic DNA recombinase assembly"/>
    <property type="evidence" value="ECO:0007669"/>
    <property type="project" value="TreeGrafter"/>
</dbReference>
<evidence type="ECO:0000313" key="9">
    <source>
        <dbReference type="EMBL" id="KAB8772371.1"/>
    </source>
</evidence>
<reference evidence="9 10" key="1">
    <citation type="submission" date="2019-06" db="EMBL/GenBank/DDBJ databases">
        <title>A chromosomal-level reference genome of Carpinus fangiana (Coryloideae, Betulaceae).</title>
        <authorList>
            <person name="Yang X."/>
            <person name="Wang Z."/>
            <person name="Zhang L."/>
            <person name="Hao G."/>
            <person name="Liu J."/>
            <person name="Yang Y."/>
        </authorList>
    </citation>
    <scope>NUCLEOTIDE SEQUENCE [LARGE SCALE GENOMIC DNA]</scope>
    <source>
        <strain evidence="9">Cfa_2016G</strain>
        <tissue evidence="9">Leaf</tissue>
    </source>
</reference>
<dbReference type="Gene3D" id="3.40.50.300">
    <property type="entry name" value="P-loop containing nucleotide triphosphate hydrolases"/>
    <property type="match status" value="1"/>
</dbReference>
<dbReference type="InterPro" id="IPR027417">
    <property type="entry name" value="P-loop_NTPase"/>
</dbReference>
<dbReference type="GO" id="GO:0008821">
    <property type="term" value="F:crossover junction DNA endonuclease activity"/>
    <property type="evidence" value="ECO:0007669"/>
    <property type="project" value="TreeGrafter"/>
</dbReference>
<dbReference type="GO" id="GO:0140664">
    <property type="term" value="F:ATP-dependent DNA damage sensor activity"/>
    <property type="evidence" value="ECO:0007669"/>
    <property type="project" value="InterPro"/>
</dbReference>
<evidence type="ECO:0000259" key="8">
    <source>
        <dbReference type="PROSITE" id="PS50162"/>
    </source>
</evidence>
<keyword evidence="5" id="KW-0234">DNA repair</keyword>
<comment type="subcellular location">
    <subcellularLocation>
        <location evidence="1">Nucleus</location>
    </subcellularLocation>
</comment>
<evidence type="ECO:0000256" key="1">
    <source>
        <dbReference type="ARBA" id="ARBA00004123"/>
    </source>
</evidence>
<accession>A0A5N6L4M7</accession>
<dbReference type="GO" id="GO:0005524">
    <property type="term" value="F:ATP binding"/>
    <property type="evidence" value="ECO:0007669"/>
    <property type="project" value="UniProtKB-KW"/>
</dbReference>
<feature type="domain" description="RecA family profile 1" evidence="8">
    <location>
        <begin position="76"/>
        <end position="258"/>
    </location>
</feature>
<dbReference type="Proteomes" id="UP000327013">
    <property type="component" value="Unassembled WGS sequence"/>
</dbReference>
<keyword evidence="4" id="KW-0067">ATP-binding</keyword>
<comment type="caution">
    <text evidence="9">The sequence shown here is derived from an EMBL/GenBank/DDBJ whole genome shotgun (WGS) entry which is preliminary data.</text>
</comment>
<keyword evidence="2" id="KW-0547">Nucleotide-binding</keyword>
<proteinExistence type="predicted"/>
<dbReference type="InterPro" id="IPR049428">
    <property type="entry name" value="RecA-like_N"/>
</dbReference>
<dbReference type="Pfam" id="PF00154">
    <property type="entry name" value="RecA_N"/>
    <property type="match status" value="1"/>
</dbReference>
<evidence type="ECO:0000256" key="7">
    <source>
        <dbReference type="SAM" id="MobiDB-lite"/>
    </source>
</evidence>
<dbReference type="GO" id="GO:0000400">
    <property type="term" value="F:four-way junction DNA binding"/>
    <property type="evidence" value="ECO:0007669"/>
    <property type="project" value="TreeGrafter"/>
</dbReference>
<evidence type="ECO:0000256" key="3">
    <source>
        <dbReference type="ARBA" id="ARBA00022763"/>
    </source>
</evidence>
<dbReference type="InterPro" id="IPR052093">
    <property type="entry name" value="HR_Repair_Mediator"/>
</dbReference>
<dbReference type="GO" id="GO:0005657">
    <property type="term" value="C:replication fork"/>
    <property type="evidence" value="ECO:0007669"/>
    <property type="project" value="TreeGrafter"/>
</dbReference>
<dbReference type="OrthoDB" id="5957327at2759"/>
<feature type="compositionally biased region" description="Acidic residues" evidence="7">
    <location>
        <begin position="368"/>
        <end position="382"/>
    </location>
</feature>
<dbReference type="InterPro" id="IPR020588">
    <property type="entry name" value="RecA_ATP-bd"/>
</dbReference>
<dbReference type="GO" id="GO:0033065">
    <property type="term" value="C:Rad51C-XRCC3 complex"/>
    <property type="evidence" value="ECO:0007669"/>
    <property type="project" value="TreeGrafter"/>
</dbReference>
<name>A0A5N6L4M7_9ROSI</name>
<protein>
    <recommendedName>
        <fullName evidence="8">RecA family profile 1 domain-containing protein</fullName>
    </recommendedName>
</protein>
<feature type="region of interest" description="Disordered" evidence="7">
    <location>
        <begin position="348"/>
        <end position="382"/>
    </location>
</feature>
<dbReference type="SUPFAM" id="SSF52540">
    <property type="entry name" value="P-loop containing nucleoside triphosphate hydrolases"/>
    <property type="match status" value="1"/>
</dbReference>
<dbReference type="PANTHER" id="PTHR46239:SF1">
    <property type="entry name" value="DNA REPAIR PROTEIN RAD51 HOMOLOG 3"/>
    <property type="match status" value="1"/>
</dbReference>
<keyword evidence="6" id="KW-0539">Nucleus</keyword>
<evidence type="ECO:0000256" key="2">
    <source>
        <dbReference type="ARBA" id="ARBA00022741"/>
    </source>
</evidence>
<evidence type="ECO:0000256" key="6">
    <source>
        <dbReference type="ARBA" id="ARBA00023242"/>
    </source>
</evidence>
<dbReference type="AlphaFoldDB" id="A0A5N6L4M7"/>
<dbReference type="EMBL" id="VIBQ01000102">
    <property type="protein sequence ID" value="KAB8772371.1"/>
    <property type="molecule type" value="Genomic_DNA"/>
</dbReference>
<gene>
    <name evidence="9" type="ORF">FH972_026661</name>
</gene>
<dbReference type="PROSITE" id="PS50162">
    <property type="entry name" value="RECA_2"/>
    <property type="match status" value="1"/>
</dbReference>
<evidence type="ECO:0000256" key="4">
    <source>
        <dbReference type="ARBA" id="ARBA00022840"/>
    </source>
</evidence>
<keyword evidence="3" id="KW-0227">DNA damage</keyword>